<protein>
    <recommendedName>
        <fullName evidence="3">Outer membrane protein beta-barrel domain-containing protein</fullName>
    </recommendedName>
</protein>
<feature type="compositionally biased region" description="Low complexity" evidence="1">
    <location>
        <begin position="57"/>
        <end position="68"/>
    </location>
</feature>
<accession>I0KF35</accession>
<feature type="chain" id="PRO_5003630690" description="Outer membrane protein beta-barrel domain-containing protein" evidence="2">
    <location>
        <begin position="20"/>
        <end position="298"/>
    </location>
</feature>
<name>I0KF35_9BACT</name>
<dbReference type="RefSeq" id="WP_015333837.1">
    <property type="nucleotide sequence ID" value="NC_020054.1"/>
</dbReference>
<evidence type="ECO:0000256" key="2">
    <source>
        <dbReference type="SAM" id="SignalP"/>
    </source>
</evidence>
<dbReference type="AlphaFoldDB" id="I0KF35"/>
<dbReference type="OrthoDB" id="961693at2"/>
<feature type="domain" description="Outer membrane protein beta-barrel" evidence="3">
    <location>
        <begin position="115"/>
        <end position="271"/>
    </location>
</feature>
<evidence type="ECO:0000259" key="3">
    <source>
        <dbReference type="Pfam" id="PF13568"/>
    </source>
</evidence>
<dbReference type="eggNOG" id="ENOG5032PUA">
    <property type="taxonomic scope" value="Bacteria"/>
</dbReference>
<dbReference type="EMBL" id="HE796683">
    <property type="protein sequence ID" value="CCH02738.1"/>
    <property type="molecule type" value="Genomic_DNA"/>
</dbReference>
<feature type="compositionally biased region" description="Low complexity" evidence="1">
    <location>
        <begin position="21"/>
        <end position="45"/>
    </location>
</feature>
<reference evidence="4 5" key="1">
    <citation type="journal article" date="2012" name="J. Bacteriol.">
        <title>Genome Sequence of Fibrella aestuarina BUZ 2T, a Filamentous Marine Bacterium.</title>
        <authorList>
            <person name="Filippini M."/>
            <person name="Qi W."/>
            <person name="Blom J."/>
            <person name="Goesmann A."/>
            <person name="Smits T.H."/>
            <person name="Bagheri H.C."/>
        </authorList>
    </citation>
    <scope>NUCLEOTIDE SEQUENCE [LARGE SCALE GENOMIC DNA]</scope>
    <source>
        <strain evidence="5">BUZ 2T</strain>
    </source>
</reference>
<organism evidence="4 5">
    <name type="scientific">Fibrella aestuarina BUZ 2</name>
    <dbReference type="NCBI Taxonomy" id="1166018"/>
    <lineage>
        <taxon>Bacteria</taxon>
        <taxon>Pseudomonadati</taxon>
        <taxon>Bacteroidota</taxon>
        <taxon>Cytophagia</taxon>
        <taxon>Cytophagales</taxon>
        <taxon>Spirosomataceae</taxon>
        <taxon>Fibrella</taxon>
    </lineage>
</organism>
<feature type="region of interest" description="Disordered" evidence="1">
    <location>
        <begin position="19"/>
        <end position="113"/>
    </location>
</feature>
<keyword evidence="5" id="KW-1185">Reference proteome</keyword>
<feature type="compositionally biased region" description="Low complexity" evidence="1">
    <location>
        <begin position="76"/>
        <end position="97"/>
    </location>
</feature>
<evidence type="ECO:0000313" key="5">
    <source>
        <dbReference type="Proteomes" id="UP000011058"/>
    </source>
</evidence>
<sequence length="298" mass="30351">MNKSLLFLALIALPVSVSAQTKATSRKPAPAAARSSANRPVVRRAPANPMVMAKASATPAPATNVPSPAATPPAPALAEKPTAATTATAAQMARQQPPAAPVGRAKTTTSTGEDSGFRVGFRAGYGAGSVSGLNAADLGGSQLVPITGFHAGVVLSFGRRAFTVQPEVLYAQYGFKAVAGSDYLQFKFNVIEVPLLLKYTFGQANARFFVNAGPTATYLLGGTISVREGGETGEAPIEPGPNDGRINYGGSVGIGVALQAGPGSLHIEARGTYLTSSDADGNLLNGKLSVGYLIPIGR</sequence>
<feature type="signal peptide" evidence="2">
    <location>
        <begin position="1"/>
        <end position="19"/>
    </location>
</feature>
<evidence type="ECO:0000256" key="1">
    <source>
        <dbReference type="SAM" id="MobiDB-lite"/>
    </source>
</evidence>
<dbReference type="Pfam" id="PF13568">
    <property type="entry name" value="OMP_b-brl_2"/>
    <property type="match status" value="1"/>
</dbReference>
<dbReference type="Proteomes" id="UP000011058">
    <property type="component" value="Chromosome"/>
</dbReference>
<dbReference type="InterPro" id="IPR025665">
    <property type="entry name" value="Beta-barrel_OMP_2"/>
</dbReference>
<proteinExistence type="predicted"/>
<dbReference type="PATRIC" id="fig|1166018.3.peg.1707"/>
<evidence type="ECO:0000313" key="4">
    <source>
        <dbReference type="EMBL" id="CCH02738.1"/>
    </source>
</evidence>
<keyword evidence="2" id="KW-0732">Signal</keyword>
<dbReference type="HOGENOM" id="CLU_1034080_0_0_10"/>
<gene>
    <name evidence="4" type="ORF">FAES_4739</name>
</gene>
<dbReference type="KEGG" id="fae:FAES_4739"/>